<feature type="compositionally biased region" description="Polar residues" evidence="3">
    <location>
        <begin position="1030"/>
        <end position="1065"/>
    </location>
</feature>
<dbReference type="InterPro" id="IPR052574">
    <property type="entry name" value="CDIRP"/>
</dbReference>
<feature type="compositionally biased region" description="Basic and acidic residues" evidence="3">
    <location>
        <begin position="714"/>
        <end position="728"/>
    </location>
</feature>
<feature type="region of interest" description="Disordered" evidence="3">
    <location>
        <begin position="786"/>
        <end position="836"/>
    </location>
</feature>
<comment type="caution">
    <text evidence="4">The sequence shown here is derived from an EMBL/GenBank/DDBJ whole genome shotgun (WGS) entry which is preliminary data.</text>
</comment>
<dbReference type="InterPro" id="IPR001611">
    <property type="entry name" value="Leu-rich_rpt"/>
</dbReference>
<dbReference type="InterPro" id="IPR003591">
    <property type="entry name" value="Leu-rich_rpt_typical-subtyp"/>
</dbReference>
<accession>A0AAJ0BPZ4</accession>
<feature type="compositionally biased region" description="Low complexity" evidence="3">
    <location>
        <begin position="582"/>
        <end position="592"/>
    </location>
</feature>
<reference evidence="4" key="1">
    <citation type="submission" date="2023-06" db="EMBL/GenBank/DDBJ databases">
        <title>Genome-scale phylogeny and comparative genomics of the fungal order Sordariales.</title>
        <authorList>
            <consortium name="Lawrence Berkeley National Laboratory"/>
            <person name="Hensen N."/>
            <person name="Bonometti L."/>
            <person name="Westerberg I."/>
            <person name="Brannstrom I.O."/>
            <person name="Guillou S."/>
            <person name="Cros-Aarteil S."/>
            <person name="Calhoun S."/>
            <person name="Haridas S."/>
            <person name="Kuo A."/>
            <person name="Mondo S."/>
            <person name="Pangilinan J."/>
            <person name="Riley R."/>
            <person name="Labutti K."/>
            <person name="Andreopoulos B."/>
            <person name="Lipzen A."/>
            <person name="Chen C."/>
            <person name="Yanf M."/>
            <person name="Daum C."/>
            <person name="Ng V."/>
            <person name="Clum A."/>
            <person name="Steindorff A."/>
            <person name="Ohm R."/>
            <person name="Martin F."/>
            <person name="Silar P."/>
            <person name="Natvig D."/>
            <person name="Lalanne C."/>
            <person name="Gautier V."/>
            <person name="Ament-Velasquez S.L."/>
            <person name="Kruys A."/>
            <person name="Hutchinson M.I."/>
            <person name="Powell A.J."/>
            <person name="Barry K."/>
            <person name="Miller A.N."/>
            <person name="Grigoriev I.V."/>
            <person name="Debuchy R."/>
            <person name="Gladieux P."/>
            <person name="Thoren M.H."/>
            <person name="Johannesson H."/>
        </authorList>
    </citation>
    <scope>NUCLEOTIDE SEQUENCE</scope>
    <source>
        <strain evidence="4">PSN4</strain>
    </source>
</reference>
<keyword evidence="2" id="KW-0677">Repeat</keyword>
<dbReference type="PANTHER" id="PTHR47566:SF1">
    <property type="entry name" value="PROTEIN NUD1"/>
    <property type="match status" value="1"/>
</dbReference>
<evidence type="ECO:0000313" key="5">
    <source>
        <dbReference type="Proteomes" id="UP001239445"/>
    </source>
</evidence>
<feature type="compositionally biased region" description="Basic and acidic residues" evidence="3">
    <location>
        <begin position="476"/>
        <end position="486"/>
    </location>
</feature>
<feature type="compositionally biased region" description="Polar residues" evidence="3">
    <location>
        <begin position="790"/>
        <end position="808"/>
    </location>
</feature>
<protein>
    <recommendedName>
        <fullName evidence="6">Septation initiation network scaffold protein cdc11</fullName>
    </recommendedName>
</protein>
<dbReference type="SMART" id="SM00364">
    <property type="entry name" value="LRR_BAC"/>
    <property type="match status" value="5"/>
</dbReference>
<dbReference type="InterPro" id="IPR032675">
    <property type="entry name" value="LRR_dom_sf"/>
</dbReference>
<dbReference type="GO" id="GO:1902412">
    <property type="term" value="P:regulation of mitotic cytokinesis"/>
    <property type="evidence" value="ECO:0007669"/>
    <property type="project" value="TreeGrafter"/>
</dbReference>
<organism evidence="4 5">
    <name type="scientific">Echria macrotheca</name>
    <dbReference type="NCBI Taxonomy" id="438768"/>
    <lineage>
        <taxon>Eukaryota</taxon>
        <taxon>Fungi</taxon>
        <taxon>Dikarya</taxon>
        <taxon>Ascomycota</taxon>
        <taxon>Pezizomycotina</taxon>
        <taxon>Sordariomycetes</taxon>
        <taxon>Sordariomycetidae</taxon>
        <taxon>Sordariales</taxon>
        <taxon>Schizotheciaceae</taxon>
        <taxon>Echria</taxon>
    </lineage>
</organism>
<feature type="compositionally biased region" description="Basic and acidic residues" evidence="3">
    <location>
        <begin position="809"/>
        <end position="820"/>
    </location>
</feature>
<name>A0AAJ0BPZ4_9PEZI</name>
<dbReference type="Pfam" id="PF12799">
    <property type="entry name" value="LRR_4"/>
    <property type="match status" value="1"/>
</dbReference>
<keyword evidence="5" id="KW-1185">Reference proteome</keyword>
<evidence type="ECO:0008006" key="6">
    <source>
        <dbReference type="Google" id="ProtNLM"/>
    </source>
</evidence>
<feature type="compositionally biased region" description="Basic and acidic residues" evidence="3">
    <location>
        <begin position="177"/>
        <end position="191"/>
    </location>
</feature>
<dbReference type="InterPro" id="IPR025875">
    <property type="entry name" value="Leu-rich_rpt_4"/>
</dbReference>
<dbReference type="PANTHER" id="PTHR47566">
    <property type="match status" value="1"/>
</dbReference>
<feature type="compositionally biased region" description="Basic and acidic residues" evidence="3">
    <location>
        <begin position="644"/>
        <end position="656"/>
    </location>
</feature>
<dbReference type="GO" id="GO:0061499">
    <property type="term" value="C:outer plaque of mitotic spindle pole body"/>
    <property type="evidence" value="ECO:0007669"/>
    <property type="project" value="TreeGrafter"/>
</dbReference>
<dbReference type="GO" id="GO:0031028">
    <property type="term" value="P:septation initiation signaling"/>
    <property type="evidence" value="ECO:0007669"/>
    <property type="project" value="TreeGrafter"/>
</dbReference>
<sequence>MGHAWLDSLSEDWVSQPGSDAPIAPLNDATNTKPTQNSPTPSRIPRLNKTPKKSHTANNENSSGILSERSVNEIFGSAARRSPPKSPSKLSQEIKAPERGRLVSRSFSESTAGSVVHNTVQQKSLSASPAKRRGETPEWKRRLVYGDLSYGEQPDLFTSAATGLENMFKPPPPAPEPPRREHYEDDRHAQHEITLPSSPPVYGRDPSTVDIHVDESVQELPEPPRQRAPTSMQYRRTDESFDPSVDSEPSIAPDSSQAVSNTDETAFSPQQSDRMTSESRKTSGRSDVRNEDFSPILIERRQASDGKETFGPADLPPDELRKRLEKLRRNQMLIGGEYEPSDNQGNMETEDYERLGGFVNFRRGGRSADGSFRNHGLSATMNDTSELCPEESLQASTPKQFPTFRMETWEEANPFAMQSPNVPRPPNPSPQKRAAQAQESSASPLKLFQSYDTFTSQTLLRRLSQFQSAPAENESGEQRDYAHDESEASVWRPANQDWERSIDADQSCASVNQFGTGHFDGYVFNEEFSYQSNDVSGFDTERENHYPEGQPQAPIFDLSHDSSPAEDEQVLQVQRKRQKSNASGSSRRSSGAEPADKRRELQAPFPNLENVTSTPKRKDRASEIKRPRTSPSKDPTPKRRRTLHKSDVAYGTEDHGGQALGPVQLSHRQMQSIMTRKRKDARQGDHTEQAKADVLADRQMLRPRTPTPTQRSSLQRDHAPLPEAERSPARSARRPLPPTPGQYGTSLDTDRKPSINTEDFLSEANKIMAIIRNKAGLASGLASLEESDTENLQNQTEGADTSYESTQEPFDRPPSREGRRPITRISNRQEDPEVVERLKKYEEPSELGDIIGSSVRSMPMAQEAIRAAKGESQGTVGTTSSRGSRPSILDAEEVCDPPNIRISHSPDWQPTETLTSGVRSQASSGSHSTTRSIPTGSSRGSETKKVIAPESVSHLIPEQVGNMVLDKQRNIWIKRKADPARRKPRSNYLSSEASEDDPFADIPDLTVDMTLEMQNLRLTSPQKPRVTPDGQMNGSTANSPTKPSNTGSLQPKCSDVPSSLSTGQDTRAVGRAGTESAATMTDGNEQVEHEISINEDRIDTRKRRNLTISFSSPIASIIQDRSEGPASPTAENEAWGHPPEDAAQDSMRRGRDPSLLPSRNQNSTSRSRSRSQGPARHLSVRGQTFYARPVSRIDEGEEESVFDRFKNRQHVTSMELSILPENSIVAHDGDEGHETSMSVVVATPARPQDCPAAGADAAPVISQYVGTLSLSPLSEFTIHHSSDESSLPLEASYVVGDHHLVTGKRSKRVLSMNTRALVAKIAEVEPFEPYWEHMKELELRNKRLESIHALGEFCTGLEKLDISDNEIRNLNGIPVSVRQLKITNNQLSSLTAWGHLMNLQYVDVSNNGITSLAGFKNLVHLRTLRADNNELTSLDGIKFHDGLQVLRARGNPIEELDFDGNQLESLTDLDLRDNQIRHVANLEQLPVLESINLEGNQLESFSVSSEKPLLSLRHLRLDNNKLKTLDLHYMPHLRLLNADRNQLVQIKGFSRARRIDSLSLREQRGETPLDVPNLLSRAYEVRKLFLSGNFIGEFKPTVDLLNLQLLELANCGLQSLPENLGFMLPNLRAINLNMNALSDLSSLRCIPRLKRILVSGNRIADSAALVKALSEFEHLREVDVRDNPITQGFYAPVQVMVRSAATDGEESKGPDPFVLPDQDKDRDVAYCSRLDMETRLRRRLYEQMIARACKRVRKLDGLDLVLGREGVDRRDVVWRILKERGFVSGEDDEMDKSRWPAEDSFA</sequence>
<feature type="region of interest" description="Disordered" evidence="3">
    <location>
        <begin position="1116"/>
        <end position="1183"/>
    </location>
</feature>
<feature type="region of interest" description="Disordered" evidence="3">
    <location>
        <begin position="1"/>
        <end position="319"/>
    </location>
</feature>
<feature type="region of interest" description="Disordered" evidence="3">
    <location>
        <begin position="976"/>
        <end position="1002"/>
    </location>
</feature>
<proteinExistence type="predicted"/>
<keyword evidence="1" id="KW-0433">Leucine-rich repeat</keyword>
<feature type="compositionally biased region" description="Low complexity" evidence="3">
    <location>
        <begin position="1158"/>
        <end position="1172"/>
    </location>
</feature>
<dbReference type="GO" id="GO:0035591">
    <property type="term" value="F:signaling adaptor activity"/>
    <property type="evidence" value="ECO:0007669"/>
    <property type="project" value="TreeGrafter"/>
</dbReference>
<feature type="compositionally biased region" description="Polar residues" evidence="3">
    <location>
        <begin position="906"/>
        <end position="940"/>
    </location>
</feature>
<dbReference type="SMART" id="SM00365">
    <property type="entry name" value="LRR_SD22"/>
    <property type="match status" value="4"/>
</dbReference>
<dbReference type="Proteomes" id="UP001239445">
    <property type="component" value="Unassembled WGS sequence"/>
</dbReference>
<feature type="region of interest" description="Disordered" evidence="3">
    <location>
        <begin position="1017"/>
        <end position="1096"/>
    </location>
</feature>
<feature type="region of interest" description="Disordered" evidence="3">
    <location>
        <begin position="866"/>
        <end position="950"/>
    </location>
</feature>
<evidence type="ECO:0000256" key="3">
    <source>
        <dbReference type="SAM" id="MobiDB-lite"/>
    </source>
</evidence>
<feature type="compositionally biased region" description="Basic and acidic residues" evidence="3">
    <location>
        <begin position="681"/>
        <end position="700"/>
    </location>
</feature>
<dbReference type="SMART" id="SM00369">
    <property type="entry name" value="LRR_TYP"/>
    <property type="match status" value="7"/>
</dbReference>
<gene>
    <name evidence="4" type="ORF">QBC47DRAFT_369523</name>
</gene>
<dbReference type="Gene3D" id="3.80.10.10">
    <property type="entry name" value="Ribonuclease Inhibitor"/>
    <property type="match status" value="2"/>
</dbReference>
<feature type="compositionally biased region" description="Basic and acidic residues" evidence="3">
    <location>
        <begin position="827"/>
        <end position="836"/>
    </location>
</feature>
<feature type="compositionally biased region" description="Basic and acidic residues" evidence="3">
    <location>
        <begin position="132"/>
        <end position="141"/>
    </location>
</feature>
<feature type="compositionally biased region" description="Polar residues" evidence="3">
    <location>
        <begin position="28"/>
        <end position="41"/>
    </location>
</feature>
<dbReference type="SUPFAM" id="SSF52058">
    <property type="entry name" value="L domain-like"/>
    <property type="match status" value="2"/>
</dbReference>
<feature type="compositionally biased region" description="Basic and acidic residues" evidence="3">
    <location>
        <begin position="1086"/>
        <end position="1096"/>
    </location>
</feature>
<feature type="compositionally biased region" description="Basic and acidic residues" evidence="3">
    <location>
        <begin position="275"/>
        <end position="308"/>
    </location>
</feature>
<feature type="compositionally biased region" description="Polar residues" evidence="3">
    <location>
        <begin position="872"/>
        <end position="884"/>
    </location>
</feature>
<dbReference type="EMBL" id="MU839827">
    <property type="protein sequence ID" value="KAK1761268.1"/>
    <property type="molecule type" value="Genomic_DNA"/>
</dbReference>
<evidence type="ECO:0000256" key="2">
    <source>
        <dbReference type="ARBA" id="ARBA00022737"/>
    </source>
</evidence>
<feature type="compositionally biased region" description="Polar residues" evidence="3">
    <location>
        <begin position="253"/>
        <end position="274"/>
    </location>
</feature>
<evidence type="ECO:0000313" key="4">
    <source>
        <dbReference type="EMBL" id="KAK1761268.1"/>
    </source>
</evidence>
<dbReference type="PROSITE" id="PS51450">
    <property type="entry name" value="LRR"/>
    <property type="match status" value="3"/>
</dbReference>
<feature type="region of interest" description="Disordered" evidence="3">
    <location>
        <begin position="416"/>
        <end position="443"/>
    </location>
</feature>
<feature type="region of interest" description="Disordered" evidence="3">
    <location>
        <begin position="534"/>
        <end position="754"/>
    </location>
</feature>
<feature type="compositionally biased region" description="Polar residues" evidence="3">
    <location>
        <begin position="56"/>
        <end position="65"/>
    </location>
</feature>
<feature type="region of interest" description="Disordered" evidence="3">
    <location>
        <begin position="467"/>
        <end position="489"/>
    </location>
</feature>
<feature type="compositionally biased region" description="Polar residues" evidence="3">
    <location>
        <begin position="105"/>
        <end position="127"/>
    </location>
</feature>
<evidence type="ECO:0000256" key="1">
    <source>
        <dbReference type="ARBA" id="ARBA00022614"/>
    </source>
</evidence>